<feature type="binding site" evidence="20">
    <location>
        <position position="669"/>
    </location>
    <ligand>
        <name>Ca(2+)</name>
        <dbReference type="ChEBI" id="CHEBI:29108"/>
        <label>4</label>
    </ligand>
</feature>
<evidence type="ECO:0000256" key="13">
    <source>
        <dbReference type="ARBA" id="ARBA00022801"/>
    </source>
</evidence>
<keyword evidence="27" id="KW-1185">Reference proteome</keyword>
<evidence type="ECO:0000256" key="19">
    <source>
        <dbReference type="PIRSR" id="PIRSR621190-1"/>
    </source>
</evidence>
<dbReference type="SUPFAM" id="SSF50923">
    <property type="entry name" value="Hemopexin-like domain"/>
    <property type="match status" value="1"/>
</dbReference>
<feature type="binding site" evidence="20">
    <location>
        <position position="574"/>
    </location>
    <ligand>
        <name>Ca(2+)</name>
        <dbReference type="ChEBI" id="CHEBI:29108"/>
        <label>4</label>
    </ligand>
</feature>
<dbReference type="GO" id="GO:0004222">
    <property type="term" value="F:metalloendopeptidase activity"/>
    <property type="evidence" value="ECO:0007669"/>
    <property type="project" value="InterPro"/>
</dbReference>
<dbReference type="PROSITE" id="PS00024">
    <property type="entry name" value="HEMOPEXIN"/>
    <property type="match status" value="1"/>
</dbReference>
<feature type="binding site" evidence="20">
    <location>
        <position position="436"/>
    </location>
    <ligand>
        <name>Ca(2+)</name>
        <dbReference type="ChEBI" id="CHEBI:29108"/>
        <label>1</label>
    </ligand>
</feature>
<feature type="binding site" evidence="20">
    <location>
        <position position="407"/>
    </location>
    <ligand>
        <name>Zn(2+)</name>
        <dbReference type="ChEBI" id="CHEBI:29105"/>
        <label>1</label>
    </ligand>
</feature>
<feature type="binding site" evidence="20">
    <location>
        <position position="622"/>
    </location>
    <ligand>
        <name>Ca(2+)</name>
        <dbReference type="ChEBI" id="CHEBI:29108"/>
        <label>5</label>
    </ligand>
</feature>
<dbReference type="InterPro" id="IPR033739">
    <property type="entry name" value="M10A_MMP"/>
</dbReference>
<evidence type="ECO:0000256" key="2">
    <source>
        <dbReference type="ARBA" id="ARBA00004223"/>
    </source>
</evidence>
<gene>
    <name evidence="26" type="ORF">HPB48_007700</name>
</gene>
<evidence type="ECO:0000313" key="27">
    <source>
        <dbReference type="Proteomes" id="UP000821853"/>
    </source>
</evidence>
<evidence type="ECO:0000313" key="26">
    <source>
        <dbReference type="EMBL" id="KAH9369733.1"/>
    </source>
</evidence>
<organism evidence="26 27">
    <name type="scientific">Haemaphysalis longicornis</name>
    <name type="common">Bush tick</name>
    <dbReference type="NCBI Taxonomy" id="44386"/>
    <lineage>
        <taxon>Eukaryota</taxon>
        <taxon>Metazoa</taxon>
        <taxon>Ecdysozoa</taxon>
        <taxon>Arthropoda</taxon>
        <taxon>Chelicerata</taxon>
        <taxon>Arachnida</taxon>
        <taxon>Acari</taxon>
        <taxon>Parasitiformes</taxon>
        <taxon>Ixodida</taxon>
        <taxon>Ixodoidea</taxon>
        <taxon>Ixodidae</taxon>
        <taxon>Haemaphysalinae</taxon>
        <taxon>Haemaphysalis</taxon>
    </lineage>
</organism>
<proteinExistence type="inferred from homology"/>
<feature type="binding site" evidence="20">
    <location>
        <position position="464"/>
    </location>
    <ligand>
        <name>Zn(2+)</name>
        <dbReference type="ChEBI" id="CHEBI:29105"/>
        <label>2</label>
        <note>catalytic</note>
    </ligand>
</feature>
<dbReference type="PROSITE" id="PS51642">
    <property type="entry name" value="HEMOPEXIN_2"/>
    <property type="match status" value="4"/>
</dbReference>
<dbReference type="SMART" id="SM00235">
    <property type="entry name" value="ZnMc"/>
    <property type="match status" value="1"/>
</dbReference>
<evidence type="ECO:0000256" key="22">
    <source>
        <dbReference type="PROSITE-ProRule" id="PRU01011"/>
    </source>
</evidence>
<evidence type="ECO:0000256" key="11">
    <source>
        <dbReference type="ARBA" id="ARBA00022729"/>
    </source>
</evidence>
<feature type="binding site" evidence="20">
    <location>
        <position position="433"/>
    </location>
    <ligand>
        <name>Ca(2+)</name>
        <dbReference type="ChEBI" id="CHEBI:29108"/>
        <label>3</label>
    </ligand>
</feature>
<dbReference type="SUPFAM" id="SSF47090">
    <property type="entry name" value="PGBD-like"/>
    <property type="match status" value="1"/>
</dbReference>
<evidence type="ECO:0000256" key="10">
    <source>
        <dbReference type="ARBA" id="ARBA00022723"/>
    </source>
</evidence>
<feature type="binding site" evidence="20">
    <location>
        <position position="472"/>
    </location>
    <ligand>
        <name>Zn(2+)</name>
        <dbReference type="ChEBI" id="CHEBI:29105"/>
        <label>2</label>
        <note>catalytic</note>
    </ligand>
</feature>
<sequence length="808" mass="89632">MRRRGLVDACLPAMPIAALLFLVVASALVADASASGSSDMAVKQLNDGFETLPNRRAPVAVLFLMESQNDDTCPLWFRFGPLNAHVHPASGGLRTLPLVVAGIFLADKGKCQNYLEKFGYIEPPKNGTAALRSQHALIDAVKEFQRFAGLKVTAPRHGTIMTSCAQSSARLFRHPRPRRAAQKAAVTSTVACLFSGKCRRQQPRPATTDPRDRCTHSFQTLACCSMTTQDIDIEDLRADLQPSTGFTGSGRGQGQAKNIADFLNGKNEINTRRKTHLCVEQIHRLSGMQSSQMDATKWRHKRVGRVDNETAMTMQLPRCGVRDKGGIGLDARRRRRRYALQGSKWASNELSYRISKYPRRIKDRVAVDKEIARAFKMWSDVSPLSFTHKKSGPVNIDIQFVRGEHGDGDPFNGPGGTLAHAFFPRYGGDAHFDDEEKWTIDEYNGVNLFQVAAHEFGHSLGLSHSDVRRSLMAPFYRGFEPGFQLDRDDIDGVQALYGAVHRTTKAPSKGSRKPAQPGPDLCQDAAIDAATRTEDGSSYVFKDKCYFGERTDGIADGYPRRISDDWGGLPGHIDAALTWSDGKTFFFKGNNYWRFRNKQVSKGYPQRISVGFQGIPDNVDAALVWSGNGKTYFFKGAQYWRYDSRSEVPVSDRYPQPISNWNGLPDHLDAAFQWQNGYSYFFKGSHYYRFNDKDFGVDKGDPPYPRATSVWWFDCKAMSSAMAQQQSRRHPESATAHVLDRTEAPVAQRLPARAQGLQRDAAPEAPEMEPVGHAEAPPPTTVANGANSPALASGTVLLLAATLLRPFV</sequence>
<keyword evidence="8" id="KW-0597">Phosphoprotein</keyword>
<dbReference type="SUPFAM" id="SSF55486">
    <property type="entry name" value="Metalloproteases ('zincins'), catalytic domain"/>
    <property type="match status" value="1"/>
</dbReference>
<keyword evidence="13" id="KW-0378">Hydrolase</keyword>
<evidence type="ECO:0000256" key="23">
    <source>
        <dbReference type="SAM" id="MobiDB-lite"/>
    </source>
</evidence>
<keyword evidence="15 20" id="KW-0106">Calcium</keyword>
<evidence type="ECO:0000256" key="8">
    <source>
        <dbReference type="ARBA" id="ARBA00022553"/>
    </source>
</evidence>
<feature type="binding site" evidence="20">
    <location>
        <position position="427"/>
    </location>
    <ligand>
        <name>Ca(2+)</name>
        <dbReference type="ChEBI" id="CHEBI:29108"/>
        <label>2</label>
    </ligand>
</feature>
<dbReference type="OrthoDB" id="406838at2759"/>
<keyword evidence="9" id="KW-0645">Protease</keyword>
<dbReference type="InterPro" id="IPR036375">
    <property type="entry name" value="Hemopexin-like_dom_sf"/>
</dbReference>
<feature type="domain" description="Peptidase metallopeptidase" evidence="25">
    <location>
        <begin position="341"/>
        <end position="499"/>
    </location>
</feature>
<evidence type="ECO:0000256" key="20">
    <source>
        <dbReference type="PIRSR" id="PIRSR621190-2"/>
    </source>
</evidence>
<dbReference type="InterPro" id="IPR021190">
    <property type="entry name" value="Pept_M10A"/>
</dbReference>
<dbReference type="InterPro" id="IPR018486">
    <property type="entry name" value="Hemopexin_CS"/>
</dbReference>
<dbReference type="PRINTS" id="PR00138">
    <property type="entry name" value="MATRIXIN"/>
</dbReference>
<dbReference type="Gene3D" id="3.40.390.10">
    <property type="entry name" value="Collagenase (Catalytic Domain)"/>
    <property type="match status" value="1"/>
</dbReference>
<feature type="binding site" evidence="20">
    <location>
        <position position="429"/>
    </location>
    <ligand>
        <name>Ca(2+)</name>
        <dbReference type="ChEBI" id="CHEBI:29108"/>
        <label>2</label>
    </ligand>
</feature>
<feature type="binding site" evidence="20">
    <location>
        <position position="413"/>
    </location>
    <ligand>
        <name>Ca(2+)</name>
        <dbReference type="ChEBI" id="CHEBI:29108"/>
        <label>3</label>
    </ligand>
</feature>
<keyword evidence="10 20" id="KW-0479">Metal-binding</keyword>
<dbReference type="GO" id="GO:0030198">
    <property type="term" value="P:extracellular matrix organization"/>
    <property type="evidence" value="ECO:0007669"/>
    <property type="project" value="TreeGrafter"/>
</dbReference>
<name>A0A9J6G3A6_HAELO</name>
<evidence type="ECO:0000256" key="6">
    <source>
        <dbReference type="ARBA" id="ARBA00020199"/>
    </source>
</evidence>
<evidence type="ECO:0000256" key="4">
    <source>
        <dbReference type="ARBA" id="ARBA00010370"/>
    </source>
</evidence>
<feature type="binding site" evidence="20">
    <location>
        <position position="528"/>
    </location>
    <ligand>
        <name>Ca(2+)</name>
        <dbReference type="ChEBI" id="CHEBI:29108"/>
        <label>4</label>
    </ligand>
</feature>
<feature type="repeat" description="Hemopexin" evidence="22">
    <location>
        <begin position="666"/>
        <end position="715"/>
    </location>
</feature>
<dbReference type="GO" id="GO:0005737">
    <property type="term" value="C:cytoplasm"/>
    <property type="evidence" value="ECO:0007669"/>
    <property type="project" value="UniProtKB-SubCell"/>
</dbReference>
<dbReference type="Pfam" id="PF00045">
    <property type="entry name" value="Hemopexin"/>
    <property type="match status" value="4"/>
</dbReference>
<dbReference type="CDD" id="cd04278">
    <property type="entry name" value="ZnMc_MMP"/>
    <property type="match status" value="1"/>
</dbReference>
<dbReference type="GO" id="GO:0008270">
    <property type="term" value="F:zinc ion binding"/>
    <property type="evidence" value="ECO:0007669"/>
    <property type="project" value="InterPro"/>
</dbReference>
<keyword evidence="7" id="KW-0963">Cytoplasm</keyword>
<accession>A0A9J6G3A6</accession>
<dbReference type="PANTHER" id="PTHR10201:SF291">
    <property type="entry name" value="MATRIX METALLOPROTEINASE 1, ISOFORM C-RELATED"/>
    <property type="match status" value="1"/>
</dbReference>
<dbReference type="EC" id="3.4.24.80" evidence="5"/>
<feature type="binding site" evidence="20">
    <location>
        <position position="436"/>
    </location>
    <ligand>
        <name>Ca(2+)</name>
        <dbReference type="ChEBI" id="CHEBI:29108"/>
        <label>3</label>
    </ligand>
</feature>
<dbReference type="InterPro" id="IPR018487">
    <property type="entry name" value="Hemopexin-like_repeat"/>
</dbReference>
<evidence type="ECO:0000256" key="15">
    <source>
        <dbReference type="ARBA" id="ARBA00022837"/>
    </source>
</evidence>
<protein>
    <recommendedName>
        <fullName evidence="6">Matrix metalloproteinase-14</fullName>
        <ecNumber evidence="5">3.4.24.80</ecNumber>
    </recommendedName>
</protein>
<feature type="repeat" description="Hemopexin" evidence="22">
    <location>
        <begin position="524"/>
        <end position="569"/>
    </location>
</feature>
<evidence type="ECO:0000256" key="9">
    <source>
        <dbReference type="ARBA" id="ARBA00022670"/>
    </source>
</evidence>
<dbReference type="InterPro" id="IPR036365">
    <property type="entry name" value="PGBD-like_sf"/>
</dbReference>
<keyword evidence="16" id="KW-0482">Metalloprotease</keyword>
<dbReference type="Gene3D" id="1.10.101.10">
    <property type="entry name" value="PGBD-like superfamily/PGBD"/>
    <property type="match status" value="1"/>
</dbReference>
<dbReference type="GO" id="GO:0030574">
    <property type="term" value="P:collagen catabolic process"/>
    <property type="evidence" value="ECO:0007669"/>
    <property type="project" value="TreeGrafter"/>
</dbReference>
<feature type="binding site" evidence="20">
    <location>
        <position position="434"/>
    </location>
    <ligand>
        <name>Ca(2+)</name>
        <dbReference type="ChEBI" id="CHEBI:29108"/>
        <label>1</label>
    </ligand>
</feature>
<feature type="repeat" description="Hemopexin" evidence="22">
    <location>
        <begin position="616"/>
        <end position="665"/>
    </location>
</feature>
<dbReference type="InterPro" id="IPR000585">
    <property type="entry name" value="Hemopexin-like_dom"/>
</dbReference>
<dbReference type="Proteomes" id="UP000821853">
    <property type="component" value="Chromosome 3"/>
</dbReference>
<evidence type="ECO:0000256" key="17">
    <source>
        <dbReference type="ARBA" id="ARBA00023145"/>
    </source>
</evidence>
<comment type="caution">
    <text evidence="26">The sequence shown here is derived from an EMBL/GenBank/DDBJ whole genome shotgun (WGS) entry which is preliminary data.</text>
</comment>
<feature type="modified residue" description="Phosphotyrosine; by PKDCC" evidence="21">
    <location>
        <position position="604"/>
    </location>
</feature>
<evidence type="ECO:0000256" key="12">
    <source>
        <dbReference type="ARBA" id="ARBA00022737"/>
    </source>
</evidence>
<evidence type="ECO:0000256" key="5">
    <source>
        <dbReference type="ARBA" id="ARBA00012342"/>
    </source>
</evidence>
<evidence type="ECO:0000256" key="1">
    <source>
        <dbReference type="ARBA" id="ARBA00001718"/>
    </source>
</evidence>
<dbReference type="Pfam" id="PF00413">
    <property type="entry name" value="Peptidase_M10"/>
    <property type="match status" value="1"/>
</dbReference>
<dbReference type="Gene3D" id="2.110.10.10">
    <property type="entry name" value="Hemopexin-like domain"/>
    <property type="match status" value="1"/>
</dbReference>
<feature type="binding site" evidence="20">
    <location>
        <position position="458"/>
    </location>
    <ligand>
        <name>Zn(2+)</name>
        <dbReference type="ChEBI" id="CHEBI:29105"/>
        <label>2</label>
        <note>catalytic</note>
    </ligand>
</feature>
<evidence type="ECO:0000256" key="18">
    <source>
        <dbReference type="ARBA" id="ARBA00023157"/>
    </source>
</evidence>
<keyword evidence="17" id="KW-0865">Zymogen</keyword>
<dbReference type="VEuPathDB" id="VectorBase:HLOH_049267"/>
<dbReference type="AlphaFoldDB" id="A0A9J6G3A6"/>
<dbReference type="InterPro" id="IPR001818">
    <property type="entry name" value="Pept_M10_metallopeptidase"/>
</dbReference>
<dbReference type="Pfam" id="PF01471">
    <property type="entry name" value="PG_binding_1"/>
    <property type="match status" value="1"/>
</dbReference>
<evidence type="ECO:0000256" key="16">
    <source>
        <dbReference type="ARBA" id="ARBA00023049"/>
    </source>
</evidence>
<comment type="catalytic activity">
    <reaction evidence="1">
        <text>Endopeptidase activity. Activates progelatinase A by cleavage of the propeptide at 37-Asn-|-Leu-38. Other bonds hydrolyzed include 35-Gly-|-Ile-36 in the propeptide of collagenase 3, and 341-Asn-|-Phe-342, 441-Asp-|-Leu-442 and 354-Gln-|-Thr-355 in the aggrecan interglobular domain.</text>
        <dbReference type="EC" id="3.4.24.80"/>
    </reaction>
</comment>
<keyword evidence="11 24" id="KW-0732">Signal</keyword>
<comment type="similarity">
    <text evidence="4">Belongs to the peptidase M10A family.</text>
</comment>
<comment type="cofactor">
    <cofactor evidence="20">
        <name>Ca(2+)</name>
        <dbReference type="ChEBI" id="CHEBI:29108"/>
    </cofactor>
    <text evidence="20">Can bind about 5 Ca(2+) ions per subunit.</text>
</comment>
<feature type="region of interest" description="Disordered" evidence="23">
    <location>
        <begin position="723"/>
        <end position="787"/>
    </location>
</feature>
<dbReference type="InterPro" id="IPR024079">
    <property type="entry name" value="MetalloPept_cat_dom_sf"/>
</dbReference>
<dbReference type="GO" id="GO:0005615">
    <property type="term" value="C:extracellular space"/>
    <property type="evidence" value="ECO:0007669"/>
    <property type="project" value="TreeGrafter"/>
</dbReference>
<dbReference type="GO" id="GO:0006508">
    <property type="term" value="P:proteolysis"/>
    <property type="evidence" value="ECO:0007669"/>
    <property type="project" value="UniProtKB-KW"/>
</dbReference>
<keyword evidence="12" id="KW-0677">Repeat</keyword>
<comment type="subcellular location">
    <subcellularLocation>
        <location evidence="3">Cytoplasm</location>
    </subcellularLocation>
    <subcellularLocation>
        <location evidence="2">Melanosome</location>
    </subcellularLocation>
</comment>
<evidence type="ECO:0000259" key="25">
    <source>
        <dbReference type="SMART" id="SM00235"/>
    </source>
</evidence>
<dbReference type="FunFam" id="3.40.390.10:FF:000068">
    <property type="entry name" value="Predicted protein"/>
    <property type="match status" value="1"/>
</dbReference>
<feature type="binding site" evidence="20">
    <location>
        <position position="405"/>
    </location>
    <ligand>
        <name>Zn(2+)</name>
        <dbReference type="ChEBI" id="CHEBI:29105"/>
        <label>1</label>
    </ligand>
</feature>
<evidence type="ECO:0000256" key="3">
    <source>
        <dbReference type="ARBA" id="ARBA00004496"/>
    </source>
</evidence>
<dbReference type="SMART" id="SM00120">
    <property type="entry name" value="HX"/>
    <property type="match status" value="4"/>
</dbReference>
<feature type="binding site" evidence="20">
    <location>
        <position position="576"/>
    </location>
    <ligand>
        <name>Ca(2+)</name>
        <dbReference type="ChEBI" id="CHEBI:29108"/>
        <label>5</label>
    </ligand>
</feature>
<feature type="signal peptide" evidence="24">
    <location>
        <begin position="1"/>
        <end position="34"/>
    </location>
</feature>
<evidence type="ECO:0000256" key="14">
    <source>
        <dbReference type="ARBA" id="ARBA00022833"/>
    </source>
</evidence>
<feature type="chain" id="PRO_5039899663" description="Matrix metalloproteinase-14" evidence="24">
    <location>
        <begin position="35"/>
        <end position="808"/>
    </location>
</feature>
<dbReference type="FunFam" id="2.110.10.10:FF:000007">
    <property type="entry name" value="stromelysin-3 isoform X2"/>
    <property type="match status" value="1"/>
</dbReference>
<feature type="binding site" evidence="20">
    <location>
        <position position="431"/>
    </location>
    <ligand>
        <name>Zn(2+)</name>
        <dbReference type="ChEBI" id="CHEBI:29105"/>
        <label>1</label>
    </ligand>
</feature>
<feature type="repeat" description="Hemopexin" evidence="22">
    <location>
        <begin position="570"/>
        <end position="615"/>
    </location>
</feature>
<evidence type="ECO:0000256" key="21">
    <source>
        <dbReference type="PIRSR" id="PIRSR621190-4"/>
    </source>
</evidence>
<dbReference type="EMBL" id="JABSTR010000005">
    <property type="protein sequence ID" value="KAH9369733.1"/>
    <property type="molecule type" value="Genomic_DNA"/>
</dbReference>
<comment type="cofactor">
    <cofactor evidence="20">
        <name>Zn(2+)</name>
        <dbReference type="ChEBI" id="CHEBI:29105"/>
    </cofactor>
    <text evidence="20">Binds 2 Zn(2+) ions per subunit.</text>
</comment>
<evidence type="ECO:0000256" key="24">
    <source>
        <dbReference type="SAM" id="SignalP"/>
    </source>
</evidence>
<keyword evidence="14 20" id="KW-0862">Zinc</keyword>
<dbReference type="PANTHER" id="PTHR10201">
    <property type="entry name" value="MATRIX METALLOPROTEINASE"/>
    <property type="match status" value="1"/>
</dbReference>
<feature type="binding site" evidence="20">
    <location>
        <position position="420"/>
    </location>
    <ligand>
        <name>Zn(2+)</name>
        <dbReference type="ChEBI" id="CHEBI:29105"/>
        <label>1</label>
    </ligand>
</feature>
<dbReference type="GO" id="GO:0031012">
    <property type="term" value="C:extracellular matrix"/>
    <property type="evidence" value="ECO:0007669"/>
    <property type="project" value="InterPro"/>
</dbReference>
<dbReference type="InterPro" id="IPR002477">
    <property type="entry name" value="Peptidoglycan-bd-like"/>
</dbReference>
<evidence type="ECO:0000256" key="7">
    <source>
        <dbReference type="ARBA" id="ARBA00022490"/>
    </source>
</evidence>
<dbReference type="CDD" id="cd00094">
    <property type="entry name" value="HX"/>
    <property type="match status" value="1"/>
</dbReference>
<dbReference type="InterPro" id="IPR036366">
    <property type="entry name" value="PGBDSf"/>
</dbReference>
<feature type="active site" evidence="19">
    <location>
        <position position="455"/>
    </location>
</feature>
<keyword evidence="18" id="KW-1015">Disulfide bond</keyword>
<feature type="binding site" evidence="20">
    <location>
        <position position="454"/>
    </location>
    <ligand>
        <name>Zn(2+)</name>
        <dbReference type="ChEBI" id="CHEBI:29105"/>
        <label>2</label>
        <note>catalytic</note>
    </ligand>
</feature>
<feature type="binding site" description="in inhibited form" evidence="20">
    <location>
        <position position="319"/>
    </location>
    <ligand>
        <name>Zn(2+)</name>
        <dbReference type="ChEBI" id="CHEBI:29105"/>
        <label>2</label>
        <note>catalytic</note>
    </ligand>
</feature>
<reference evidence="26 27" key="1">
    <citation type="journal article" date="2020" name="Cell">
        <title>Large-Scale Comparative Analyses of Tick Genomes Elucidate Their Genetic Diversity and Vector Capacities.</title>
        <authorList>
            <consortium name="Tick Genome and Microbiome Consortium (TIGMIC)"/>
            <person name="Jia N."/>
            <person name="Wang J."/>
            <person name="Shi W."/>
            <person name="Du L."/>
            <person name="Sun Y."/>
            <person name="Zhan W."/>
            <person name="Jiang J.F."/>
            <person name="Wang Q."/>
            <person name="Zhang B."/>
            <person name="Ji P."/>
            <person name="Bell-Sakyi L."/>
            <person name="Cui X.M."/>
            <person name="Yuan T.T."/>
            <person name="Jiang B.G."/>
            <person name="Yang W.F."/>
            <person name="Lam T.T."/>
            <person name="Chang Q.C."/>
            <person name="Ding S.J."/>
            <person name="Wang X.J."/>
            <person name="Zhu J.G."/>
            <person name="Ruan X.D."/>
            <person name="Zhao L."/>
            <person name="Wei J.T."/>
            <person name="Ye R.Z."/>
            <person name="Que T.C."/>
            <person name="Du C.H."/>
            <person name="Zhou Y.H."/>
            <person name="Cheng J.X."/>
            <person name="Dai P.F."/>
            <person name="Guo W.B."/>
            <person name="Han X.H."/>
            <person name="Huang E.J."/>
            <person name="Li L.F."/>
            <person name="Wei W."/>
            <person name="Gao Y.C."/>
            <person name="Liu J.Z."/>
            <person name="Shao H.Z."/>
            <person name="Wang X."/>
            <person name="Wang C.C."/>
            <person name="Yang T.C."/>
            <person name="Huo Q.B."/>
            <person name="Li W."/>
            <person name="Chen H.Y."/>
            <person name="Chen S.E."/>
            <person name="Zhou L.G."/>
            <person name="Ni X.B."/>
            <person name="Tian J.H."/>
            <person name="Sheng Y."/>
            <person name="Liu T."/>
            <person name="Pan Y.S."/>
            <person name="Xia L.Y."/>
            <person name="Li J."/>
            <person name="Zhao F."/>
            <person name="Cao W.C."/>
        </authorList>
    </citation>
    <scope>NUCLEOTIDE SEQUENCE [LARGE SCALE GENOMIC DNA]</scope>
    <source>
        <strain evidence="26">HaeL-2018</strain>
    </source>
</reference>
<dbReference type="InterPro" id="IPR006026">
    <property type="entry name" value="Peptidase_Metallo"/>
</dbReference>